<dbReference type="PROSITE" id="PS51257">
    <property type="entry name" value="PROKAR_LIPOPROTEIN"/>
    <property type="match status" value="1"/>
</dbReference>
<gene>
    <name evidence="2" type="ORF">B4O97_03420</name>
</gene>
<dbReference type="EMBL" id="MWQY01000003">
    <property type="protein sequence ID" value="ORC37252.1"/>
    <property type="molecule type" value="Genomic_DNA"/>
</dbReference>
<reference evidence="2 3" key="1">
    <citation type="submission" date="2017-03" db="EMBL/GenBank/DDBJ databases">
        <title>Draft Genome sequence of Marispirochaeta sp. strain JC444.</title>
        <authorList>
            <person name="Shivani Y."/>
            <person name="Subhash Y."/>
            <person name="Sasikala C."/>
            <person name="Ramana C."/>
        </authorList>
    </citation>
    <scope>NUCLEOTIDE SEQUENCE [LARGE SCALE GENOMIC DNA]</scope>
    <source>
        <strain evidence="2 3">JC444</strain>
    </source>
</reference>
<evidence type="ECO:0000256" key="1">
    <source>
        <dbReference type="SAM" id="SignalP"/>
    </source>
</evidence>
<dbReference type="RefSeq" id="WP_083048347.1">
    <property type="nucleotide sequence ID" value="NZ_MWQY01000003.1"/>
</dbReference>
<name>A0A1Y1S174_9SPIO</name>
<sequence length="108" mass="12429">MTTLLKLISLALILSACAQPMELETAPVAIDEPEIIPEPEPEPVVPIWQPADNMLYIFEADEMVREFETFDYDHYHLLLRNVKLTVTLHNREYGDTWRAVAGQCTWEA</sequence>
<feature type="chain" id="PRO_5012665990" evidence="1">
    <location>
        <begin position="19"/>
        <end position="108"/>
    </location>
</feature>
<organism evidence="2 3">
    <name type="scientific">Marispirochaeta aestuarii</name>
    <dbReference type="NCBI Taxonomy" id="1963862"/>
    <lineage>
        <taxon>Bacteria</taxon>
        <taxon>Pseudomonadati</taxon>
        <taxon>Spirochaetota</taxon>
        <taxon>Spirochaetia</taxon>
        <taxon>Spirochaetales</taxon>
        <taxon>Spirochaetaceae</taxon>
        <taxon>Marispirochaeta</taxon>
    </lineage>
</organism>
<dbReference type="Proteomes" id="UP000192343">
    <property type="component" value="Unassembled WGS sequence"/>
</dbReference>
<evidence type="ECO:0000313" key="2">
    <source>
        <dbReference type="EMBL" id="ORC37252.1"/>
    </source>
</evidence>
<protein>
    <submittedName>
        <fullName evidence="2">Uncharacterized protein</fullName>
    </submittedName>
</protein>
<accession>A0A1Y1S174</accession>
<proteinExistence type="predicted"/>
<dbReference type="STRING" id="1963862.B4O97_03420"/>
<feature type="signal peptide" evidence="1">
    <location>
        <begin position="1"/>
        <end position="18"/>
    </location>
</feature>
<keyword evidence="1" id="KW-0732">Signal</keyword>
<comment type="caution">
    <text evidence="2">The sequence shown here is derived from an EMBL/GenBank/DDBJ whole genome shotgun (WGS) entry which is preliminary data.</text>
</comment>
<keyword evidence="3" id="KW-1185">Reference proteome</keyword>
<evidence type="ECO:0000313" key="3">
    <source>
        <dbReference type="Proteomes" id="UP000192343"/>
    </source>
</evidence>
<dbReference type="AlphaFoldDB" id="A0A1Y1S174"/>